<evidence type="ECO:0000313" key="2">
    <source>
        <dbReference type="Proteomes" id="UP001234297"/>
    </source>
</evidence>
<name>A0ACC2LUG8_PERAE</name>
<protein>
    <submittedName>
        <fullName evidence="1">Uncharacterized protein</fullName>
    </submittedName>
</protein>
<accession>A0ACC2LUG8</accession>
<comment type="caution">
    <text evidence="1">The sequence shown here is derived from an EMBL/GenBank/DDBJ whole genome shotgun (WGS) entry which is preliminary data.</text>
</comment>
<dbReference type="Proteomes" id="UP001234297">
    <property type="component" value="Chromosome 3"/>
</dbReference>
<sequence length="121" mass="13457">MKGCANRVLAGNWDSTVLQQIATGILRIEKREDGEGDTWQRRRISRRLLNAASYEKINASTDERATASADEKSLMRYSTSAEELNEKSLMRDSTSAKGDKEESLTEPGPRHLGSAAETGYY</sequence>
<reference evidence="1 2" key="1">
    <citation type="journal article" date="2022" name="Hortic Res">
        <title>A haplotype resolved chromosomal level avocado genome allows analysis of novel avocado genes.</title>
        <authorList>
            <person name="Nath O."/>
            <person name="Fletcher S.J."/>
            <person name="Hayward A."/>
            <person name="Shaw L.M."/>
            <person name="Masouleh A.K."/>
            <person name="Furtado A."/>
            <person name="Henry R.J."/>
            <person name="Mitter N."/>
        </authorList>
    </citation>
    <scope>NUCLEOTIDE SEQUENCE [LARGE SCALE GENOMIC DNA]</scope>
    <source>
        <strain evidence="2">cv. Hass</strain>
    </source>
</reference>
<evidence type="ECO:0000313" key="1">
    <source>
        <dbReference type="EMBL" id="KAJ8636782.1"/>
    </source>
</evidence>
<keyword evidence="2" id="KW-1185">Reference proteome</keyword>
<proteinExistence type="predicted"/>
<gene>
    <name evidence="1" type="ORF">MRB53_011049</name>
</gene>
<dbReference type="EMBL" id="CM056811">
    <property type="protein sequence ID" value="KAJ8636782.1"/>
    <property type="molecule type" value="Genomic_DNA"/>
</dbReference>
<organism evidence="1 2">
    <name type="scientific">Persea americana</name>
    <name type="common">Avocado</name>
    <dbReference type="NCBI Taxonomy" id="3435"/>
    <lineage>
        <taxon>Eukaryota</taxon>
        <taxon>Viridiplantae</taxon>
        <taxon>Streptophyta</taxon>
        <taxon>Embryophyta</taxon>
        <taxon>Tracheophyta</taxon>
        <taxon>Spermatophyta</taxon>
        <taxon>Magnoliopsida</taxon>
        <taxon>Magnoliidae</taxon>
        <taxon>Laurales</taxon>
        <taxon>Lauraceae</taxon>
        <taxon>Persea</taxon>
    </lineage>
</organism>